<dbReference type="EMBL" id="DTLS01000174">
    <property type="protein sequence ID" value="HGZ60739.1"/>
    <property type="molecule type" value="Genomic_DNA"/>
</dbReference>
<gene>
    <name evidence="1" type="ORF">ENW83_06050</name>
</gene>
<name>A0A7J3SPE8_9CREN</name>
<evidence type="ECO:0000313" key="1">
    <source>
        <dbReference type="EMBL" id="HGZ60739.1"/>
    </source>
</evidence>
<dbReference type="AlphaFoldDB" id="A0A7J3SPE8"/>
<evidence type="ECO:0008006" key="2">
    <source>
        <dbReference type="Google" id="ProtNLM"/>
    </source>
</evidence>
<protein>
    <recommendedName>
        <fullName evidence="2">Nucleotidyl transferase AbiEii/AbiGii toxin family protein</fullName>
    </recommendedName>
</protein>
<organism evidence="1">
    <name type="scientific">Fervidicoccus fontis</name>
    <dbReference type="NCBI Taxonomy" id="683846"/>
    <lineage>
        <taxon>Archaea</taxon>
        <taxon>Thermoproteota</taxon>
        <taxon>Thermoprotei</taxon>
        <taxon>Fervidicoccales</taxon>
        <taxon>Fervidicoccaceae</taxon>
        <taxon>Fervidicoccus</taxon>
    </lineage>
</organism>
<proteinExistence type="predicted"/>
<sequence length="271" mass="31779">MEKIVTDDFIIKEALRIVEVAEQLGVTMRIMGAAAIAVHSPEFMPLYRKLNRLGQNGRLFTDIDLMAYSKQRAMVRRLFEKDFGYKVDKYMLLFRGNSRLLYFNSTGSYQIDVFFDKLEFSHDIFFGYDPTTGRLQLSFPTIPLADIILEKTQIHEINEKDVKDLIVLLRAHDIGNKDEREIVNAKYIAKVLADDWGFWYDVKINLGKVKTFSQKYLESNLLTEEDLTDIIAKIEKINAYIDEEPKTKKWEKRAKIGIRKCWWRSVEEVSR</sequence>
<accession>A0A7J3SPE8</accession>
<reference evidence="1" key="1">
    <citation type="journal article" date="2020" name="mSystems">
        <title>Genome- and Community-Level Interaction Insights into Carbon Utilization and Element Cycling Functions of Hydrothermarchaeota in Hydrothermal Sediment.</title>
        <authorList>
            <person name="Zhou Z."/>
            <person name="Liu Y."/>
            <person name="Xu W."/>
            <person name="Pan J."/>
            <person name="Luo Z.H."/>
            <person name="Li M."/>
        </authorList>
    </citation>
    <scope>NUCLEOTIDE SEQUENCE [LARGE SCALE GENOMIC DNA]</scope>
    <source>
        <strain evidence="1">SpSt-885</strain>
    </source>
</reference>
<comment type="caution">
    <text evidence="1">The sequence shown here is derived from an EMBL/GenBank/DDBJ whole genome shotgun (WGS) entry which is preliminary data.</text>
</comment>